<evidence type="ECO:0000256" key="1">
    <source>
        <dbReference type="SAM" id="SignalP"/>
    </source>
</evidence>
<dbReference type="PROSITE" id="PS51257">
    <property type="entry name" value="PROKAR_LIPOPROTEIN"/>
    <property type="match status" value="1"/>
</dbReference>
<accession>G3HK98</accession>
<sequence>MCALARMLMTCMFMWVCACAQACGGQQSTFWVVLQVSSIIYLRFSLEFFN</sequence>
<reference evidence="3" key="1">
    <citation type="journal article" date="2011" name="Nat. Biotechnol.">
        <title>The genomic sequence of the Chinese hamster ovary (CHO)-K1 cell line.</title>
        <authorList>
            <person name="Xu X."/>
            <person name="Nagarajan H."/>
            <person name="Lewis N.E."/>
            <person name="Pan S."/>
            <person name="Cai Z."/>
            <person name="Liu X."/>
            <person name="Chen W."/>
            <person name="Xie M."/>
            <person name="Wang W."/>
            <person name="Hammond S."/>
            <person name="Andersen M.R."/>
            <person name="Neff N."/>
            <person name="Passarelli B."/>
            <person name="Koh W."/>
            <person name="Fan H.C."/>
            <person name="Wang J."/>
            <person name="Gui Y."/>
            <person name="Lee K.H."/>
            <person name="Betenbaugh M.J."/>
            <person name="Quake S.R."/>
            <person name="Famili I."/>
            <person name="Palsson B.O."/>
            <person name="Wang J."/>
        </authorList>
    </citation>
    <scope>NUCLEOTIDE SEQUENCE [LARGE SCALE GENOMIC DNA]</scope>
    <source>
        <strain evidence="3">CHO K1 cell line</strain>
    </source>
</reference>
<dbReference type="Proteomes" id="UP000001075">
    <property type="component" value="Unassembled WGS sequence"/>
</dbReference>
<evidence type="ECO:0000313" key="3">
    <source>
        <dbReference type="Proteomes" id="UP000001075"/>
    </source>
</evidence>
<feature type="chain" id="PRO_5003444212" evidence="1">
    <location>
        <begin position="20"/>
        <end position="50"/>
    </location>
</feature>
<organism evidence="2 3">
    <name type="scientific">Cricetulus griseus</name>
    <name type="common">Chinese hamster</name>
    <name type="synonym">Cricetulus barabensis griseus</name>
    <dbReference type="NCBI Taxonomy" id="10029"/>
    <lineage>
        <taxon>Eukaryota</taxon>
        <taxon>Metazoa</taxon>
        <taxon>Chordata</taxon>
        <taxon>Craniata</taxon>
        <taxon>Vertebrata</taxon>
        <taxon>Euteleostomi</taxon>
        <taxon>Mammalia</taxon>
        <taxon>Eutheria</taxon>
        <taxon>Euarchontoglires</taxon>
        <taxon>Glires</taxon>
        <taxon>Rodentia</taxon>
        <taxon>Myomorpha</taxon>
        <taxon>Muroidea</taxon>
        <taxon>Cricetidae</taxon>
        <taxon>Cricetinae</taxon>
        <taxon>Cricetulus</taxon>
    </lineage>
</organism>
<proteinExistence type="predicted"/>
<dbReference type="AlphaFoldDB" id="G3HK98"/>
<name>G3HK98_CRIGR</name>
<keyword evidence="1" id="KW-0732">Signal</keyword>
<feature type="signal peptide" evidence="1">
    <location>
        <begin position="1"/>
        <end position="19"/>
    </location>
</feature>
<evidence type="ECO:0000313" key="2">
    <source>
        <dbReference type="EMBL" id="EGV91890.1"/>
    </source>
</evidence>
<dbReference type="InParanoid" id="G3HK98"/>
<gene>
    <name evidence="2" type="ORF">I79_011116</name>
</gene>
<protein>
    <submittedName>
        <fullName evidence="2">Uncharacterized protein</fullName>
    </submittedName>
</protein>
<dbReference type="EMBL" id="JH000455">
    <property type="protein sequence ID" value="EGV91890.1"/>
    <property type="molecule type" value="Genomic_DNA"/>
</dbReference>